<dbReference type="EMBL" id="JAUDEN010000019">
    <property type="protein sequence ID" value="MDM8325729.1"/>
    <property type="molecule type" value="Genomic_DNA"/>
</dbReference>
<reference evidence="2" key="2">
    <citation type="submission" date="2023-07" db="EMBL/GenBank/DDBJ databases">
        <title>Identification and characterization of horizontal gene transfer across gut microbiota members of farm animals based on homology search.</title>
        <authorList>
            <person name="Schwarzerova J."/>
            <person name="Nykrynova M."/>
            <person name="Jureckova K."/>
            <person name="Cejkova D."/>
            <person name="Rychlik I."/>
        </authorList>
    </citation>
    <scope>NUCLEOTIDE SEQUENCE [LARGE SCALE GENOMIC DNA]</scope>
    <source>
        <strain evidence="2">109_WCHN</strain>
    </source>
</reference>
<keyword evidence="2" id="KW-1185">Reference proteome</keyword>
<evidence type="ECO:0000313" key="1">
    <source>
        <dbReference type="EMBL" id="MDM8325729.1"/>
    </source>
</evidence>
<dbReference type="RefSeq" id="WP_289560444.1">
    <property type="nucleotide sequence ID" value="NZ_JAUDEN010000019.1"/>
</dbReference>
<organism evidence="1 2">
    <name type="scientific">Bacteroides gallinaceum</name>
    <dbReference type="NCBI Taxonomy" id="1462571"/>
    <lineage>
        <taxon>Bacteria</taxon>
        <taxon>Pseudomonadati</taxon>
        <taxon>Bacteroidota</taxon>
        <taxon>Bacteroidia</taxon>
        <taxon>Bacteroidales</taxon>
        <taxon>Bacteroidaceae</taxon>
        <taxon>Bacteroides</taxon>
    </lineage>
</organism>
<evidence type="ECO:0000313" key="2">
    <source>
        <dbReference type="Proteomes" id="UP001169458"/>
    </source>
</evidence>
<accession>A0ABT7VHE9</accession>
<protein>
    <recommendedName>
        <fullName evidence="3">Lipoprotein</fullName>
    </recommendedName>
</protein>
<comment type="caution">
    <text evidence="1">The sequence shown here is derived from an EMBL/GenBank/DDBJ whole genome shotgun (WGS) entry which is preliminary data.</text>
</comment>
<sequence>MSSLVLRSGGMPLLLLCLLACFHRDVPADVWKYDFERRMKRKGLK</sequence>
<reference evidence="1 2" key="1">
    <citation type="submission" date="2023-06" db="EMBL/GenBank/DDBJ databases">
        <authorList>
            <person name="Zeman M."/>
            <person name="Kubasova T."/>
            <person name="Jahodarova E."/>
            <person name="Nykrynova M."/>
            <person name="Rychlik I."/>
        </authorList>
    </citation>
    <scope>NUCLEOTIDE SEQUENCE [LARGE SCALE GENOMIC DNA]</scope>
    <source>
        <strain evidence="1 2">109_WCHN</strain>
    </source>
</reference>
<evidence type="ECO:0008006" key="3">
    <source>
        <dbReference type="Google" id="ProtNLM"/>
    </source>
</evidence>
<proteinExistence type="predicted"/>
<name>A0ABT7VHE9_9BACE</name>
<dbReference type="Proteomes" id="UP001169458">
    <property type="component" value="Unassembled WGS sequence"/>
</dbReference>
<gene>
    <name evidence="1" type="ORF">QUW60_10925</name>
</gene>